<keyword evidence="3" id="KW-1185">Reference proteome</keyword>
<feature type="compositionally biased region" description="Basic and acidic residues" evidence="1">
    <location>
        <begin position="206"/>
        <end position="220"/>
    </location>
</feature>
<sequence length="244" mass="25507">MTLPSLSLRFSHVREGINMFNSERMSHLEAESNNSRTRFDLASVSSLSPAPPGIFGCLPRPELGQASDHASLALVPVARGGASVLAKRLRVQAPSPHSGEAAAKLQVVPHAAGGDALSAAAKGPLAPAPRCTFRQGAPRAHSTRERTRKPEGIRPRRPGTAARTPAGTAGRTGAGPAATEATGDDGGGLAVAACPQWPKGTRHRLPRDGEPELPPDKRAPEEITLYEALQTGLIPCSRCRPRSA</sequence>
<evidence type="ECO:0000256" key="1">
    <source>
        <dbReference type="SAM" id="MobiDB-lite"/>
    </source>
</evidence>
<dbReference type="AlphaFoldDB" id="A0A7W9PN73"/>
<feature type="compositionally biased region" description="Low complexity" evidence="1">
    <location>
        <begin position="158"/>
        <end position="181"/>
    </location>
</feature>
<reference evidence="2 3" key="1">
    <citation type="submission" date="2020-08" db="EMBL/GenBank/DDBJ databases">
        <title>Genomic Encyclopedia of Type Strains, Phase III (KMG-III): the genomes of soil and plant-associated and newly described type strains.</title>
        <authorList>
            <person name="Whitman W."/>
        </authorList>
    </citation>
    <scope>NUCLEOTIDE SEQUENCE [LARGE SCALE GENOMIC DNA]</scope>
    <source>
        <strain evidence="2 3">CECT 3313</strain>
    </source>
</reference>
<accession>A0A7W9PN73</accession>
<feature type="compositionally biased region" description="Basic and acidic residues" evidence="1">
    <location>
        <begin position="142"/>
        <end position="154"/>
    </location>
</feature>
<gene>
    <name evidence="2" type="ORF">FHS34_000074</name>
</gene>
<name>A0A7W9PN73_9ACTN</name>
<evidence type="ECO:0000313" key="2">
    <source>
        <dbReference type="EMBL" id="MBB5924639.1"/>
    </source>
</evidence>
<comment type="caution">
    <text evidence="2">The sequence shown here is derived from an EMBL/GenBank/DDBJ whole genome shotgun (WGS) entry which is preliminary data.</text>
</comment>
<organism evidence="2 3">
    <name type="scientific">Streptomyces echinatus</name>
    <dbReference type="NCBI Taxonomy" id="67293"/>
    <lineage>
        <taxon>Bacteria</taxon>
        <taxon>Bacillati</taxon>
        <taxon>Actinomycetota</taxon>
        <taxon>Actinomycetes</taxon>
        <taxon>Kitasatosporales</taxon>
        <taxon>Streptomycetaceae</taxon>
        <taxon>Streptomyces</taxon>
    </lineage>
</organism>
<proteinExistence type="predicted"/>
<protein>
    <submittedName>
        <fullName evidence="2">Uncharacterized protein</fullName>
    </submittedName>
</protein>
<dbReference type="EMBL" id="JACHJK010000001">
    <property type="protein sequence ID" value="MBB5924639.1"/>
    <property type="molecule type" value="Genomic_DNA"/>
</dbReference>
<feature type="region of interest" description="Disordered" evidence="1">
    <location>
        <begin position="120"/>
        <end position="220"/>
    </location>
</feature>
<evidence type="ECO:0000313" key="3">
    <source>
        <dbReference type="Proteomes" id="UP000585836"/>
    </source>
</evidence>
<dbReference type="Proteomes" id="UP000585836">
    <property type="component" value="Unassembled WGS sequence"/>
</dbReference>